<dbReference type="Gene3D" id="1.20.120.1490">
    <property type="match status" value="1"/>
</dbReference>
<name>A0A937XJ37_UNCW3</name>
<dbReference type="InterPro" id="IPR012899">
    <property type="entry name" value="LTXXQ"/>
</dbReference>
<dbReference type="Pfam" id="PF13801">
    <property type="entry name" value="Metal_resist"/>
    <property type="match status" value="1"/>
</dbReference>
<dbReference type="GO" id="GO:0042597">
    <property type="term" value="C:periplasmic space"/>
    <property type="evidence" value="ECO:0007669"/>
    <property type="project" value="InterPro"/>
</dbReference>
<comment type="caution">
    <text evidence="2">The sequence shown here is derived from an EMBL/GenBank/DDBJ whole genome shotgun (WGS) entry which is preliminary data.</text>
</comment>
<keyword evidence="1" id="KW-0732">Signal</keyword>
<gene>
    <name evidence="2" type="ORF">FJY68_11960</name>
</gene>
<dbReference type="CDD" id="cd09916">
    <property type="entry name" value="CpxP_like"/>
    <property type="match status" value="1"/>
</dbReference>
<organism evidence="2 3">
    <name type="scientific">candidate division WOR-3 bacterium</name>
    <dbReference type="NCBI Taxonomy" id="2052148"/>
    <lineage>
        <taxon>Bacteria</taxon>
        <taxon>Bacteria division WOR-3</taxon>
    </lineage>
</organism>
<feature type="chain" id="PRO_5038017202" evidence="1">
    <location>
        <begin position="21"/>
        <end position="203"/>
    </location>
</feature>
<dbReference type="Proteomes" id="UP000779900">
    <property type="component" value="Unassembled WGS sequence"/>
</dbReference>
<accession>A0A937XJ37</accession>
<evidence type="ECO:0000256" key="1">
    <source>
        <dbReference type="SAM" id="SignalP"/>
    </source>
</evidence>
<evidence type="ECO:0000313" key="2">
    <source>
        <dbReference type="EMBL" id="MBM3332541.1"/>
    </source>
</evidence>
<reference evidence="2" key="1">
    <citation type="submission" date="2019-03" db="EMBL/GenBank/DDBJ databases">
        <title>Lake Tanganyika Metagenome-Assembled Genomes (MAGs).</title>
        <authorList>
            <person name="Tran P."/>
        </authorList>
    </citation>
    <scope>NUCLEOTIDE SEQUENCE</scope>
    <source>
        <strain evidence="2">K_DeepCast_150m_m2_040</strain>
    </source>
</reference>
<dbReference type="EMBL" id="VGIR01000099">
    <property type="protein sequence ID" value="MBM3332541.1"/>
    <property type="molecule type" value="Genomic_DNA"/>
</dbReference>
<evidence type="ECO:0000313" key="3">
    <source>
        <dbReference type="Proteomes" id="UP000779900"/>
    </source>
</evidence>
<protein>
    <submittedName>
        <fullName evidence="2">Periplasmic heavy metal sensor</fullName>
    </submittedName>
</protein>
<feature type="signal peptide" evidence="1">
    <location>
        <begin position="1"/>
        <end position="20"/>
    </location>
</feature>
<dbReference type="AlphaFoldDB" id="A0A937XJ37"/>
<sequence>MKHSALVALMIAAVAGFALAQPGPAPADKSQVPMTCGMNCKQGMPGMKEMQGMMHGAAMPDMTPEQMEKMDALRTAQVKAMVPLRADLKVKEIELDALWRADEPDAKKIIAKVREIGDIREKMEVARINHQFDIRKLMTPEQRKAMNKMDVGPGMMGKGKRCGMRGMMRGPMGGEGCGMQGGSQCGGPQGPMGQGGQPGCKMQ</sequence>
<dbReference type="InterPro" id="IPR025961">
    <property type="entry name" value="Metal_resist"/>
</dbReference>
<proteinExistence type="predicted"/>